<dbReference type="Gene3D" id="3.40.50.1820">
    <property type="entry name" value="alpha/beta hydrolase"/>
    <property type="match status" value="1"/>
</dbReference>
<dbReference type="OrthoDB" id="4568361at2"/>
<organism evidence="3 4">
    <name type="scientific">Mycolicibacterium brumae</name>
    <dbReference type="NCBI Taxonomy" id="85968"/>
    <lineage>
        <taxon>Bacteria</taxon>
        <taxon>Bacillati</taxon>
        <taxon>Actinomycetota</taxon>
        <taxon>Actinomycetes</taxon>
        <taxon>Mycobacteriales</taxon>
        <taxon>Mycobacteriaceae</taxon>
        <taxon>Mycolicibacterium</taxon>
    </lineage>
</organism>
<dbReference type="EMBL" id="PDCN02000029">
    <property type="protein sequence ID" value="PIB73462.1"/>
    <property type="molecule type" value="Genomic_DNA"/>
</dbReference>
<accession>A0A2G5P550</accession>
<evidence type="ECO:0000256" key="1">
    <source>
        <dbReference type="SAM" id="MobiDB-lite"/>
    </source>
</evidence>
<dbReference type="Proteomes" id="UP000230551">
    <property type="component" value="Unassembled WGS sequence"/>
</dbReference>
<proteinExistence type="predicted"/>
<sequence length="506" mass="53359">MSASCHSPASRLISRTHFLALVLAAAPGRVTPAHSRHLRHACRSIPSGWGGIERVGMAGKHRANPAQRVRAGRTRRLGVPGAAGVALLSVAALGVAPGLTPFGQSLAIGPTQVVAAETRLAAQVYYLRGTNIGDEPTDGQYRDFMTVVRSGTSPVTPEDTFTQVVYPASIWPVSKGFFNDAKWNDSVDKGVAGLTDQAPGADDVVFGFSQGAVVASKYKAQNPDVGTTYILVENPTRPNGGVMSRFAGLYIPIMDLTFSDATPENGDTTIDIARQYDGWADFPTYPLNLLATANAVMGIALVHGKTQTQLQASDLAEAAETGDGSMYYQQRGNTTYYLVRTDDLPLLAPVRAVSPELADALDPPLRAIIETGYDRTDYSKPTRAQLLPSIGALQKSLENTSADLKASADDGETYTAPGKLSAKLTGESAGVLAKALKPLAPASQNAVFNRTGAGAALVSDPSEGTRAQQPKKLKPPSLTKFVRKISKAFTGDRDKPKDNAPPSAGS</sequence>
<protein>
    <submittedName>
        <fullName evidence="3">PE-PPE domain-containing protein</fullName>
    </submittedName>
</protein>
<dbReference type="InterPro" id="IPR029058">
    <property type="entry name" value="AB_hydrolase_fold"/>
</dbReference>
<keyword evidence="4" id="KW-1185">Reference proteome</keyword>
<evidence type="ECO:0000259" key="2">
    <source>
        <dbReference type="Pfam" id="PF08237"/>
    </source>
</evidence>
<dbReference type="AlphaFoldDB" id="A0A2G5P550"/>
<feature type="region of interest" description="Disordered" evidence="1">
    <location>
        <begin position="457"/>
        <end position="479"/>
    </location>
</feature>
<reference evidence="3 4" key="1">
    <citation type="journal article" date="2017" name="Infect. Genet. Evol.">
        <title>The new phylogeny of the genus Mycobacterium: The old and the news.</title>
        <authorList>
            <person name="Tortoli E."/>
            <person name="Fedrizzi T."/>
            <person name="Meehan C.J."/>
            <person name="Trovato A."/>
            <person name="Grottola A."/>
            <person name="Giacobazzi E."/>
            <person name="Serpini G.F."/>
            <person name="Tagliazucchi S."/>
            <person name="Fabio A."/>
            <person name="Bettua C."/>
            <person name="Bertorelli R."/>
            <person name="Frascaro F."/>
            <person name="De Sanctis V."/>
            <person name="Pecorari M."/>
            <person name="Jousson O."/>
            <person name="Segata N."/>
            <person name="Cirillo D.M."/>
        </authorList>
    </citation>
    <scope>NUCLEOTIDE SEQUENCE [LARGE SCALE GENOMIC DNA]</scope>
    <source>
        <strain evidence="3 4">CIP1034565</strain>
    </source>
</reference>
<dbReference type="InterPro" id="IPR013228">
    <property type="entry name" value="PE-PPE_C"/>
</dbReference>
<dbReference type="Pfam" id="PF08237">
    <property type="entry name" value="PE-PPE"/>
    <property type="match status" value="1"/>
</dbReference>
<feature type="domain" description="PE-PPE" evidence="2">
    <location>
        <begin position="157"/>
        <end position="374"/>
    </location>
</feature>
<evidence type="ECO:0000313" key="4">
    <source>
        <dbReference type="Proteomes" id="UP000230551"/>
    </source>
</evidence>
<evidence type="ECO:0000313" key="3">
    <source>
        <dbReference type="EMBL" id="PIB73462.1"/>
    </source>
</evidence>
<comment type="caution">
    <text evidence="3">The sequence shown here is derived from an EMBL/GenBank/DDBJ whole genome shotgun (WGS) entry which is preliminary data.</text>
</comment>
<feature type="region of interest" description="Disordered" evidence="1">
    <location>
        <begin position="487"/>
        <end position="506"/>
    </location>
</feature>
<dbReference type="STRING" id="85968.GCA_900073015_03760"/>
<dbReference type="SUPFAM" id="SSF53474">
    <property type="entry name" value="alpha/beta-Hydrolases"/>
    <property type="match status" value="1"/>
</dbReference>
<gene>
    <name evidence="3" type="ORF">CQY22_016590</name>
</gene>
<name>A0A2G5P550_9MYCO</name>